<comment type="caution">
    <text evidence="4">The sequence shown here is derived from an EMBL/GenBank/DDBJ whole genome shotgun (WGS) entry which is preliminary data.</text>
</comment>
<evidence type="ECO:0000313" key="5">
    <source>
        <dbReference type="Proteomes" id="UP000318437"/>
    </source>
</evidence>
<organism evidence="4 5">
    <name type="scientific">Bythopirellula polymerisocia</name>
    <dbReference type="NCBI Taxonomy" id="2528003"/>
    <lineage>
        <taxon>Bacteria</taxon>
        <taxon>Pseudomonadati</taxon>
        <taxon>Planctomycetota</taxon>
        <taxon>Planctomycetia</taxon>
        <taxon>Pirellulales</taxon>
        <taxon>Lacipirellulaceae</taxon>
        <taxon>Bythopirellula</taxon>
    </lineage>
</organism>
<dbReference type="PANTHER" id="PTHR21600:SF83">
    <property type="entry name" value="PSEUDOURIDYLATE SYNTHASE RPUSD4, MITOCHONDRIAL"/>
    <property type="match status" value="1"/>
</dbReference>
<dbReference type="CDD" id="cd02869">
    <property type="entry name" value="PseudoU_synth_RluA_like"/>
    <property type="match status" value="1"/>
</dbReference>
<comment type="similarity">
    <text evidence="1">Belongs to the pseudouridine synthase RluA family.</text>
</comment>
<dbReference type="Gene3D" id="3.30.2350.10">
    <property type="entry name" value="Pseudouridine synthase"/>
    <property type="match status" value="1"/>
</dbReference>
<dbReference type="GO" id="GO:0003723">
    <property type="term" value="F:RNA binding"/>
    <property type="evidence" value="ECO:0007669"/>
    <property type="project" value="InterPro"/>
</dbReference>
<evidence type="ECO:0000259" key="3">
    <source>
        <dbReference type="Pfam" id="PF00849"/>
    </source>
</evidence>
<dbReference type="Proteomes" id="UP000318437">
    <property type="component" value="Unassembled WGS sequence"/>
</dbReference>
<dbReference type="PANTHER" id="PTHR21600">
    <property type="entry name" value="MITOCHONDRIAL RNA PSEUDOURIDINE SYNTHASE"/>
    <property type="match status" value="1"/>
</dbReference>
<dbReference type="EMBL" id="SJPS01000002">
    <property type="protein sequence ID" value="TWU28068.1"/>
    <property type="molecule type" value="Genomic_DNA"/>
</dbReference>
<dbReference type="GO" id="GO:0160140">
    <property type="term" value="F:23S rRNA pseudouridine(1911/1915/1917) synthase activity"/>
    <property type="evidence" value="ECO:0007669"/>
    <property type="project" value="UniProtKB-EC"/>
</dbReference>
<feature type="domain" description="Pseudouridine synthase RsuA/RluA-like" evidence="3">
    <location>
        <begin position="24"/>
        <end position="178"/>
    </location>
</feature>
<keyword evidence="5" id="KW-1185">Reference proteome</keyword>
<evidence type="ECO:0000256" key="2">
    <source>
        <dbReference type="ARBA" id="ARBA00023235"/>
    </source>
</evidence>
<reference evidence="4 5" key="1">
    <citation type="submission" date="2019-02" db="EMBL/GenBank/DDBJ databases">
        <title>Deep-cultivation of Planctomycetes and their phenomic and genomic characterization uncovers novel biology.</title>
        <authorList>
            <person name="Wiegand S."/>
            <person name="Jogler M."/>
            <person name="Boedeker C."/>
            <person name="Pinto D."/>
            <person name="Vollmers J."/>
            <person name="Rivas-Marin E."/>
            <person name="Kohn T."/>
            <person name="Peeters S.H."/>
            <person name="Heuer A."/>
            <person name="Rast P."/>
            <person name="Oberbeckmann S."/>
            <person name="Bunk B."/>
            <person name="Jeske O."/>
            <person name="Meyerdierks A."/>
            <person name="Storesund J.E."/>
            <person name="Kallscheuer N."/>
            <person name="Luecker S."/>
            <person name="Lage O.M."/>
            <person name="Pohl T."/>
            <person name="Merkel B.J."/>
            <person name="Hornburger P."/>
            <person name="Mueller R.-W."/>
            <person name="Bruemmer F."/>
            <person name="Labrenz M."/>
            <person name="Spormann A.M."/>
            <person name="Op Den Camp H."/>
            <person name="Overmann J."/>
            <person name="Amann R."/>
            <person name="Jetten M.S.M."/>
            <person name="Mascher T."/>
            <person name="Medema M.H."/>
            <person name="Devos D.P."/>
            <person name="Kaster A.-K."/>
            <person name="Ovreas L."/>
            <person name="Rohde M."/>
            <person name="Galperin M.Y."/>
            <person name="Jogler C."/>
        </authorList>
    </citation>
    <scope>NUCLEOTIDE SEQUENCE [LARGE SCALE GENOMIC DNA]</scope>
    <source>
        <strain evidence="4 5">Pla144</strain>
    </source>
</reference>
<dbReference type="SUPFAM" id="SSF55120">
    <property type="entry name" value="Pseudouridine synthase"/>
    <property type="match status" value="1"/>
</dbReference>
<accession>A0A5C6CUH7</accession>
<dbReference type="OrthoDB" id="9784108at2"/>
<dbReference type="GO" id="GO:0006396">
    <property type="term" value="P:RNA processing"/>
    <property type="evidence" value="ECO:0007669"/>
    <property type="project" value="UniProtKB-ARBA"/>
</dbReference>
<dbReference type="GO" id="GO:0001522">
    <property type="term" value="P:pseudouridine synthesis"/>
    <property type="evidence" value="ECO:0007669"/>
    <property type="project" value="InterPro"/>
</dbReference>
<evidence type="ECO:0000256" key="1">
    <source>
        <dbReference type="ARBA" id="ARBA00010876"/>
    </source>
</evidence>
<dbReference type="InterPro" id="IPR050188">
    <property type="entry name" value="RluA_PseudoU_synthase"/>
</dbReference>
<dbReference type="AlphaFoldDB" id="A0A5C6CUH7"/>
<dbReference type="EC" id="5.4.99.23" evidence="4"/>
<protein>
    <submittedName>
        <fullName evidence="4">Ribosomal large subunit pseudouridine synthase D</fullName>
        <ecNumber evidence="4">5.4.99.23</ecNumber>
    </submittedName>
</protein>
<evidence type="ECO:0000313" key="4">
    <source>
        <dbReference type="EMBL" id="TWU28068.1"/>
    </source>
</evidence>
<proteinExistence type="inferred from homology"/>
<gene>
    <name evidence="4" type="primary">rluD_1</name>
    <name evidence="4" type="ORF">Pla144_13550</name>
</gene>
<name>A0A5C6CUH7_9BACT</name>
<sequence length="246" mass="28149">MTENMNLSPSPCELEILYEEGPCLVVNKAAGVLTQAPRGIDSMEVRVKDYYRRQERKPPDANIYLGITHRMDRPTTGALIFARHVRAAQRICAQFADRTVNKIYWAFVEGHVTPDEDTWTDYLHKRHGIPQPQIVTADHPAAKHAILHYRVLWHNEWGTWLEIELETGRTHQIRIQAASRGYPVAGDEGYGSQHMFGQPKEDPRERPIALHARQISFRHPMTQDPISVVAPLSPDWKALELPAELQ</sequence>
<keyword evidence="2 4" id="KW-0413">Isomerase</keyword>
<dbReference type="InterPro" id="IPR006145">
    <property type="entry name" value="PsdUridine_synth_RsuA/RluA"/>
</dbReference>
<dbReference type="Pfam" id="PF00849">
    <property type="entry name" value="PseudoU_synth_2"/>
    <property type="match status" value="1"/>
</dbReference>
<dbReference type="InterPro" id="IPR020103">
    <property type="entry name" value="PsdUridine_synth_cat_dom_sf"/>
</dbReference>